<reference evidence="9" key="1">
    <citation type="submission" date="2025-08" db="UniProtKB">
        <authorList>
            <consortium name="RefSeq"/>
        </authorList>
    </citation>
    <scope>IDENTIFICATION</scope>
</reference>
<gene>
    <name evidence="9" type="primary">LOC120259051</name>
</gene>
<sequence length="251" mass="28750">MALPGGNQDLRGEGREEMGRGKIEIKRIENTTNRQVTFCKRRNGLLKKAYELSVLCDAEVALIVFSTRGRLYEYSNDNIKSTIERYKKAIADNSNSGCIIEVNSQQYYQQEATKLRHQIQILQNANRHLAGEGLSSLTIKELKQLESRLERGIARIRSKKHELLFAEIEYMQKRELELQNDNTYLRSKIAESERVQHTNAASSGAEFNTLPAFDARNYYHINMLEAAAHYSHQQDQTALHLGYETKDDPAA</sequence>
<evidence type="ECO:0000256" key="3">
    <source>
        <dbReference type="ARBA" id="ARBA00023125"/>
    </source>
</evidence>
<feature type="domain" description="K-box" evidence="7">
    <location>
        <begin position="105"/>
        <end position="195"/>
    </location>
</feature>
<dbReference type="InterPro" id="IPR036879">
    <property type="entry name" value="TF_MADSbox_sf"/>
</dbReference>
<evidence type="ECO:0000259" key="6">
    <source>
        <dbReference type="PROSITE" id="PS50066"/>
    </source>
</evidence>
<dbReference type="GO" id="GO:0048608">
    <property type="term" value="P:reproductive structure development"/>
    <property type="evidence" value="ECO:0007669"/>
    <property type="project" value="UniProtKB-ARBA"/>
</dbReference>
<dbReference type="Proteomes" id="UP001515500">
    <property type="component" value="Chromosome 4"/>
</dbReference>
<dbReference type="SMART" id="SM00432">
    <property type="entry name" value="MADS"/>
    <property type="match status" value="1"/>
</dbReference>
<feature type="domain" description="MADS-box" evidence="6">
    <location>
        <begin position="18"/>
        <end position="78"/>
    </location>
</feature>
<dbReference type="InterPro" id="IPR033896">
    <property type="entry name" value="MEF2-like_N"/>
</dbReference>
<comment type="subcellular location">
    <subcellularLocation>
        <location evidence="1">Nucleus</location>
    </subcellularLocation>
</comment>
<evidence type="ECO:0000313" key="8">
    <source>
        <dbReference type="Proteomes" id="UP001515500"/>
    </source>
</evidence>
<evidence type="ECO:0000256" key="2">
    <source>
        <dbReference type="ARBA" id="ARBA00023015"/>
    </source>
</evidence>
<dbReference type="GO" id="GO:0005634">
    <property type="term" value="C:nucleus"/>
    <property type="evidence" value="ECO:0007669"/>
    <property type="project" value="UniProtKB-SubCell"/>
</dbReference>
<dbReference type="GO" id="GO:0009791">
    <property type="term" value="P:post-embryonic development"/>
    <property type="evidence" value="ECO:0007669"/>
    <property type="project" value="UniProtKB-ARBA"/>
</dbReference>
<keyword evidence="2" id="KW-0805">Transcription regulation</keyword>
<evidence type="ECO:0000256" key="5">
    <source>
        <dbReference type="ARBA" id="ARBA00023242"/>
    </source>
</evidence>
<dbReference type="InterPro" id="IPR002100">
    <property type="entry name" value="TF_MADSbox"/>
</dbReference>
<dbReference type="PANTHER" id="PTHR48019">
    <property type="entry name" value="SERUM RESPONSE FACTOR HOMOLOG"/>
    <property type="match status" value="1"/>
</dbReference>
<dbReference type="InterPro" id="IPR002487">
    <property type="entry name" value="TF_Kbox"/>
</dbReference>
<dbReference type="PROSITE" id="PS50066">
    <property type="entry name" value="MADS_BOX_2"/>
    <property type="match status" value="1"/>
</dbReference>
<dbReference type="Pfam" id="PF01486">
    <property type="entry name" value="K-box"/>
    <property type="match status" value="1"/>
</dbReference>
<evidence type="ECO:0000256" key="1">
    <source>
        <dbReference type="ARBA" id="ARBA00004123"/>
    </source>
</evidence>
<dbReference type="Gene3D" id="3.40.1810.10">
    <property type="entry name" value="Transcription factor, MADS-box"/>
    <property type="match status" value="1"/>
</dbReference>
<dbReference type="FunFam" id="3.40.1810.10:FF:000009">
    <property type="entry name" value="agamous-like MADS-box protein AGL11"/>
    <property type="match status" value="1"/>
</dbReference>
<dbReference type="AlphaFoldDB" id="A0AB40B658"/>
<keyword evidence="8" id="KW-1185">Reference proteome</keyword>
<dbReference type="PRINTS" id="PR00404">
    <property type="entry name" value="MADSDOMAIN"/>
</dbReference>
<keyword evidence="5" id="KW-0539">Nucleus</keyword>
<organism evidence="8 9">
    <name type="scientific">Dioscorea cayennensis subsp. rotundata</name>
    <name type="common">White Guinea yam</name>
    <name type="synonym">Dioscorea rotundata</name>
    <dbReference type="NCBI Taxonomy" id="55577"/>
    <lineage>
        <taxon>Eukaryota</taxon>
        <taxon>Viridiplantae</taxon>
        <taxon>Streptophyta</taxon>
        <taxon>Embryophyta</taxon>
        <taxon>Tracheophyta</taxon>
        <taxon>Spermatophyta</taxon>
        <taxon>Magnoliopsida</taxon>
        <taxon>Liliopsida</taxon>
        <taxon>Dioscoreales</taxon>
        <taxon>Dioscoreaceae</taxon>
        <taxon>Dioscorea</taxon>
    </lineage>
</organism>
<evidence type="ECO:0000259" key="7">
    <source>
        <dbReference type="PROSITE" id="PS51297"/>
    </source>
</evidence>
<dbReference type="GO" id="GO:0003700">
    <property type="term" value="F:DNA-binding transcription factor activity"/>
    <property type="evidence" value="ECO:0007669"/>
    <property type="project" value="InterPro"/>
</dbReference>
<dbReference type="SUPFAM" id="SSF55455">
    <property type="entry name" value="SRF-like"/>
    <property type="match status" value="1"/>
</dbReference>
<accession>A0AB40B658</accession>
<evidence type="ECO:0000256" key="4">
    <source>
        <dbReference type="ARBA" id="ARBA00023163"/>
    </source>
</evidence>
<dbReference type="GO" id="GO:0046983">
    <property type="term" value="F:protein dimerization activity"/>
    <property type="evidence" value="ECO:0007669"/>
    <property type="project" value="InterPro"/>
</dbReference>
<dbReference type="InterPro" id="IPR050142">
    <property type="entry name" value="MADS-box/MEF2_TF"/>
</dbReference>
<dbReference type="PROSITE" id="PS00350">
    <property type="entry name" value="MADS_BOX_1"/>
    <property type="match status" value="1"/>
</dbReference>
<dbReference type="GO" id="GO:0045944">
    <property type="term" value="P:positive regulation of transcription by RNA polymerase II"/>
    <property type="evidence" value="ECO:0007669"/>
    <property type="project" value="InterPro"/>
</dbReference>
<proteinExistence type="predicted"/>
<keyword evidence="4" id="KW-0804">Transcription</keyword>
<dbReference type="GeneID" id="120259051"/>
<keyword evidence="3" id="KW-0238">DNA-binding</keyword>
<dbReference type="RefSeq" id="XP_039122517.1">
    <property type="nucleotide sequence ID" value="XM_039266583.1"/>
</dbReference>
<dbReference type="GO" id="GO:0000977">
    <property type="term" value="F:RNA polymerase II transcription regulatory region sequence-specific DNA binding"/>
    <property type="evidence" value="ECO:0007669"/>
    <property type="project" value="InterPro"/>
</dbReference>
<dbReference type="PROSITE" id="PS51297">
    <property type="entry name" value="K_BOX"/>
    <property type="match status" value="1"/>
</dbReference>
<dbReference type="Pfam" id="PF00319">
    <property type="entry name" value="SRF-TF"/>
    <property type="match status" value="1"/>
</dbReference>
<evidence type="ECO:0000313" key="9">
    <source>
        <dbReference type="RefSeq" id="XP_039122517.1"/>
    </source>
</evidence>
<protein>
    <submittedName>
        <fullName evidence="9">Agamous-like MADS-box protein AGL11</fullName>
    </submittedName>
</protein>
<dbReference type="CDD" id="cd00265">
    <property type="entry name" value="MADS_MEF2_like"/>
    <property type="match status" value="1"/>
</dbReference>
<name>A0AB40B658_DIOCR</name>